<dbReference type="Proteomes" id="UP001054837">
    <property type="component" value="Unassembled WGS sequence"/>
</dbReference>
<reference evidence="1 2" key="1">
    <citation type="submission" date="2021-06" db="EMBL/GenBank/DDBJ databases">
        <title>Caerostris darwini draft genome.</title>
        <authorList>
            <person name="Kono N."/>
            <person name="Arakawa K."/>
        </authorList>
    </citation>
    <scope>NUCLEOTIDE SEQUENCE [LARGE SCALE GENOMIC DNA]</scope>
</reference>
<organism evidence="1 2">
    <name type="scientific">Caerostris darwini</name>
    <dbReference type="NCBI Taxonomy" id="1538125"/>
    <lineage>
        <taxon>Eukaryota</taxon>
        <taxon>Metazoa</taxon>
        <taxon>Ecdysozoa</taxon>
        <taxon>Arthropoda</taxon>
        <taxon>Chelicerata</taxon>
        <taxon>Arachnida</taxon>
        <taxon>Araneae</taxon>
        <taxon>Araneomorphae</taxon>
        <taxon>Entelegynae</taxon>
        <taxon>Araneoidea</taxon>
        <taxon>Araneidae</taxon>
        <taxon>Caerostris</taxon>
    </lineage>
</organism>
<keyword evidence="2" id="KW-1185">Reference proteome</keyword>
<gene>
    <name evidence="1" type="ORF">CDAR_189381</name>
</gene>
<comment type="caution">
    <text evidence="1">The sequence shown here is derived from an EMBL/GenBank/DDBJ whole genome shotgun (WGS) entry which is preliminary data.</text>
</comment>
<evidence type="ECO:0000313" key="1">
    <source>
        <dbReference type="EMBL" id="GIX98876.1"/>
    </source>
</evidence>
<protein>
    <submittedName>
        <fullName evidence="1">Uncharacterized protein</fullName>
    </submittedName>
</protein>
<dbReference type="EMBL" id="BPLQ01003246">
    <property type="protein sequence ID" value="GIX98876.1"/>
    <property type="molecule type" value="Genomic_DNA"/>
</dbReference>
<dbReference type="AlphaFoldDB" id="A0AAV4PSP9"/>
<sequence>MPPWHSIRSLFCHHRPPLSNPNSSIRRAYDHPSAKDRLGLLRPVFTPLSIRERGVIDEKTRVHFITMFNDHSPYTPARGLSITASSSLV</sequence>
<proteinExistence type="predicted"/>
<name>A0AAV4PSP9_9ARAC</name>
<evidence type="ECO:0000313" key="2">
    <source>
        <dbReference type="Proteomes" id="UP001054837"/>
    </source>
</evidence>
<accession>A0AAV4PSP9</accession>